<evidence type="ECO:0000256" key="3">
    <source>
        <dbReference type="ARBA" id="ARBA00012438"/>
    </source>
</evidence>
<comment type="subcellular location">
    <subcellularLocation>
        <location evidence="2">Cell membrane</location>
        <topology evidence="2">Multi-pass membrane protein</topology>
    </subcellularLocation>
</comment>
<dbReference type="SMART" id="SM00388">
    <property type="entry name" value="HisKA"/>
    <property type="match status" value="1"/>
</dbReference>
<evidence type="ECO:0000256" key="10">
    <source>
        <dbReference type="ARBA" id="ARBA00022840"/>
    </source>
</evidence>
<keyword evidence="7 15" id="KW-0812">Transmembrane</keyword>
<dbReference type="EC" id="2.7.13.3" evidence="3"/>
<evidence type="ECO:0000256" key="9">
    <source>
        <dbReference type="ARBA" id="ARBA00022777"/>
    </source>
</evidence>
<evidence type="ECO:0000313" key="17">
    <source>
        <dbReference type="EMBL" id="SFJ97357.1"/>
    </source>
</evidence>
<keyword evidence="12" id="KW-0902">Two-component regulatory system</keyword>
<keyword evidence="6" id="KW-0808">Transferase</keyword>
<dbReference type="OrthoDB" id="7568856at2"/>
<keyword evidence="10" id="KW-0067">ATP-binding</keyword>
<evidence type="ECO:0000256" key="12">
    <source>
        <dbReference type="ARBA" id="ARBA00023012"/>
    </source>
</evidence>
<dbReference type="InterPro" id="IPR017055">
    <property type="entry name" value="Sig_transdc_His_kinase_DctB"/>
</dbReference>
<protein>
    <recommendedName>
        <fullName evidence="3">histidine kinase</fullName>
        <ecNumber evidence="3">2.7.13.3</ecNumber>
    </recommendedName>
</protein>
<dbReference type="Gene3D" id="6.10.250.3020">
    <property type="match status" value="1"/>
</dbReference>
<dbReference type="InterPro" id="IPR036890">
    <property type="entry name" value="HATPase_C_sf"/>
</dbReference>
<evidence type="ECO:0000256" key="5">
    <source>
        <dbReference type="ARBA" id="ARBA00022553"/>
    </source>
</evidence>
<evidence type="ECO:0000259" key="16">
    <source>
        <dbReference type="PROSITE" id="PS50109"/>
    </source>
</evidence>
<organism evidence="17 18">
    <name type="scientific">Celeribacter neptunius</name>
    <dbReference type="NCBI Taxonomy" id="588602"/>
    <lineage>
        <taxon>Bacteria</taxon>
        <taxon>Pseudomonadati</taxon>
        <taxon>Pseudomonadota</taxon>
        <taxon>Alphaproteobacteria</taxon>
        <taxon>Rhodobacterales</taxon>
        <taxon>Roseobacteraceae</taxon>
        <taxon>Celeribacter</taxon>
    </lineage>
</organism>
<dbReference type="InterPro" id="IPR036097">
    <property type="entry name" value="HisK_dim/P_sf"/>
</dbReference>
<dbReference type="Pfam" id="PF02743">
    <property type="entry name" value="dCache_1"/>
    <property type="match status" value="1"/>
</dbReference>
<keyword evidence="5" id="KW-0597">Phosphoprotein</keyword>
<keyword evidence="4" id="KW-1003">Cell membrane</keyword>
<dbReference type="GO" id="GO:0005886">
    <property type="term" value="C:plasma membrane"/>
    <property type="evidence" value="ECO:0007669"/>
    <property type="project" value="UniProtKB-SubCell"/>
</dbReference>
<dbReference type="InterPro" id="IPR005467">
    <property type="entry name" value="His_kinase_dom"/>
</dbReference>
<evidence type="ECO:0000256" key="8">
    <source>
        <dbReference type="ARBA" id="ARBA00022741"/>
    </source>
</evidence>
<dbReference type="InterPro" id="IPR033479">
    <property type="entry name" value="dCache_1"/>
</dbReference>
<dbReference type="PANTHER" id="PTHR43065:SF46">
    <property type="entry name" value="C4-DICARBOXYLATE TRANSPORT SENSOR PROTEIN DCTB"/>
    <property type="match status" value="1"/>
</dbReference>
<dbReference type="InterPro" id="IPR004358">
    <property type="entry name" value="Sig_transdc_His_kin-like_C"/>
</dbReference>
<dbReference type="Gene3D" id="1.10.287.130">
    <property type="match status" value="1"/>
</dbReference>
<dbReference type="Gene3D" id="3.30.450.20">
    <property type="entry name" value="PAS domain"/>
    <property type="match status" value="2"/>
</dbReference>
<dbReference type="EMBL" id="FORH01000007">
    <property type="protein sequence ID" value="SFJ97357.1"/>
    <property type="molecule type" value="Genomic_DNA"/>
</dbReference>
<keyword evidence="13 15" id="KW-0472">Membrane</keyword>
<keyword evidence="18" id="KW-1185">Reference proteome</keyword>
<dbReference type="AlphaFoldDB" id="A0A1I3VSU2"/>
<dbReference type="RefSeq" id="WP_090061975.1">
    <property type="nucleotide sequence ID" value="NZ_FORH01000007.1"/>
</dbReference>
<dbReference type="CDD" id="cd00082">
    <property type="entry name" value="HisKA"/>
    <property type="match status" value="1"/>
</dbReference>
<accession>A0A1I3VSU2</accession>
<evidence type="ECO:0000256" key="1">
    <source>
        <dbReference type="ARBA" id="ARBA00000085"/>
    </source>
</evidence>
<keyword evidence="8" id="KW-0547">Nucleotide-binding</keyword>
<keyword evidence="9 17" id="KW-0418">Kinase</keyword>
<keyword evidence="14" id="KW-0175">Coiled coil</keyword>
<gene>
    <name evidence="17" type="ORF">SAMN04487991_3486</name>
</gene>
<feature type="coiled-coil region" evidence="14">
    <location>
        <begin position="304"/>
        <end position="352"/>
    </location>
</feature>
<dbReference type="CDD" id="cd12914">
    <property type="entry name" value="PDC1_DGC_like"/>
    <property type="match status" value="1"/>
</dbReference>
<evidence type="ECO:0000256" key="7">
    <source>
        <dbReference type="ARBA" id="ARBA00022692"/>
    </source>
</evidence>
<dbReference type="InterPro" id="IPR029151">
    <property type="entry name" value="Sensor-like_sf"/>
</dbReference>
<dbReference type="PIRSF" id="PIRSF036431">
    <property type="entry name" value="STHK_DctB"/>
    <property type="match status" value="1"/>
</dbReference>
<dbReference type="InterPro" id="IPR003661">
    <property type="entry name" value="HisK_dim/P_dom"/>
</dbReference>
<dbReference type="GO" id="GO:0005524">
    <property type="term" value="F:ATP binding"/>
    <property type="evidence" value="ECO:0007669"/>
    <property type="project" value="UniProtKB-KW"/>
</dbReference>
<evidence type="ECO:0000256" key="15">
    <source>
        <dbReference type="SAM" id="Phobius"/>
    </source>
</evidence>
<dbReference type="InterPro" id="IPR003594">
    <property type="entry name" value="HATPase_dom"/>
</dbReference>
<dbReference type="Pfam" id="PF02518">
    <property type="entry name" value="HATPase_c"/>
    <property type="match status" value="1"/>
</dbReference>
<evidence type="ECO:0000256" key="14">
    <source>
        <dbReference type="SAM" id="Coils"/>
    </source>
</evidence>
<keyword evidence="11 15" id="KW-1133">Transmembrane helix</keyword>
<dbReference type="GO" id="GO:0000155">
    <property type="term" value="F:phosphorelay sensor kinase activity"/>
    <property type="evidence" value="ECO:0007669"/>
    <property type="project" value="InterPro"/>
</dbReference>
<dbReference type="Gene3D" id="3.30.565.10">
    <property type="entry name" value="Histidine kinase-like ATPase, C-terminal domain"/>
    <property type="match status" value="1"/>
</dbReference>
<evidence type="ECO:0000256" key="2">
    <source>
        <dbReference type="ARBA" id="ARBA00004651"/>
    </source>
</evidence>
<dbReference type="PANTHER" id="PTHR43065">
    <property type="entry name" value="SENSOR HISTIDINE KINASE"/>
    <property type="match status" value="1"/>
</dbReference>
<evidence type="ECO:0000256" key="6">
    <source>
        <dbReference type="ARBA" id="ARBA00022679"/>
    </source>
</evidence>
<evidence type="ECO:0000256" key="4">
    <source>
        <dbReference type="ARBA" id="ARBA00022475"/>
    </source>
</evidence>
<feature type="transmembrane region" description="Helical" evidence="15">
    <location>
        <begin position="277"/>
        <end position="296"/>
    </location>
</feature>
<name>A0A1I3VSU2_9RHOB</name>
<evidence type="ECO:0000256" key="11">
    <source>
        <dbReference type="ARBA" id="ARBA00022989"/>
    </source>
</evidence>
<dbReference type="Proteomes" id="UP000199630">
    <property type="component" value="Unassembled WGS sequence"/>
</dbReference>
<dbReference type="SMART" id="SM00387">
    <property type="entry name" value="HATPase_c"/>
    <property type="match status" value="1"/>
</dbReference>
<feature type="domain" description="Histidine kinase" evidence="16">
    <location>
        <begin position="361"/>
        <end position="580"/>
    </location>
</feature>
<dbReference type="SUPFAM" id="SSF103190">
    <property type="entry name" value="Sensory domain-like"/>
    <property type="match status" value="1"/>
</dbReference>
<reference evidence="18" key="1">
    <citation type="submission" date="2016-10" db="EMBL/GenBank/DDBJ databases">
        <authorList>
            <person name="Varghese N."/>
            <person name="Submissions S."/>
        </authorList>
    </citation>
    <scope>NUCLEOTIDE SEQUENCE [LARGE SCALE GENOMIC DNA]</scope>
    <source>
        <strain evidence="18">DSM 26471</strain>
    </source>
</reference>
<comment type="catalytic activity">
    <reaction evidence="1">
        <text>ATP + protein L-histidine = ADP + protein N-phospho-L-histidine.</text>
        <dbReference type="EC" id="2.7.13.3"/>
    </reaction>
</comment>
<dbReference type="SUPFAM" id="SSF55874">
    <property type="entry name" value="ATPase domain of HSP90 chaperone/DNA topoisomerase II/histidine kinase"/>
    <property type="match status" value="1"/>
</dbReference>
<evidence type="ECO:0000313" key="18">
    <source>
        <dbReference type="Proteomes" id="UP000199630"/>
    </source>
</evidence>
<dbReference type="PROSITE" id="PS50109">
    <property type="entry name" value="HIS_KIN"/>
    <property type="match status" value="1"/>
</dbReference>
<dbReference type="SUPFAM" id="SSF47384">
    <property type="entry name" value="Homodimeric domain of signal transducing histidine kinase"/>
    <property type="match status" value="1"/>
</dbReference>
<dbReference type="PRINTS" id="PR00344">
    <property type="entry name" value="BCTRLSENSOR"/>
</dbReference>
<sequence length="587" mass="64027">MKRRHWFFALFGGLIALVLLFQISALYFTAQEIAKATGRLSLYRSTVTSELERFSHLPYVLAHDPYVQNTASGGDRDVLNARLRDFANRSGVDAIYLMAPDGETISASNAGTALSFIGHNYAFRPYVRDAIEGREGRFYGIGSTTGLPGYFISEPVRDGTGALTGVIAIKLDLTALEAAWRDGGEQVLLANGEGVVLLASDESWRYRLLRPLNQGERERIDRDRQFSGAELRPLDWQSRDNGAARINGEEVIHLSSTDLPHGWSLHYFAGRERVITLSWLVTALALGLAAGVFILFQVRRTERIGAALRRSEAEEAELREANDRLAVEIEERRAAERRLQRTQKELEQASRLAALGELSASVTHELGQPIAALKNHIAAAEIGGRSDPSLLARLSGLTERMEGITRQLRFFARPGQRGLEPVDLDLAMDEALALVSPNLELSGVALSRARALPPAVVKGSKLRIEQVMTNLLRNAVDAMEDEIDPRLDIAVGTARNAQGEDIGWFELRDTGHGLGAATLDELQEPFVTRRASGQGMGLGLAISASIVREHGGRIEARNGGTDTDAPGSGAVFRVELPLAATTGEDEP</sequence>
<evidence type="ECO:0000256" key="13">
    <source>
        <dbReference type="ARBA" id="ARBA00023136"/>
    </source>
</evidence>
<proteinExistence type="predicted"/>
<dbReference type="STRING" id="588602.SAMN04487991_3486"/>